<sequence>MQSILFRENDKGKIPHLSCLAESSVDERNDVILEKVYSFLSFWIPVAQKLFFFAGELGGFVQAFESA</sequence>
<name>A0ABM8ZQS8_9VIBR</name>
<organism evidence="1 2">
    <name type="scientific">Vibrio stylophorae</name>
    <dbReference type="NCBI Taxonomy" id="659351"/>
    <lineage>
        <taxon>Bacteria</taxon>
        <taxon>Pseudomonadati</taxon>
        <taxon>Pseudomonadota</taxon>
        <taxon>Gammaproteobacteria</taxon>
        <taxon>Vibrionales</taxon>
        <taxon>Vibrionaceae</taxon>
        <taxon>Vibrio</taxon>
    </lineage>
</organism>
<comment type="caution">
    <text evidence="1">The sequence shown here is derived from an EMBL/GenBank/DDBJ whole genome shotgun (WGS) entry which is preliminary data.</text>
</comment>
<evidence type="ECO:0000313" key="2">
    <source>
        <dbReference type="Proteomes" id="UP000838672"/>
    </source>
</evidence>
<dbReference type="Proteomes" id="UP000838672">
    <property type="component" value="Unassembled WGS sequence"/>
</dbReference>
<protein>
    <submittedName>
        <fullName evidence="1">Uncharacterized protein</fullName>
    </submittedName>
</protein>
<accession>A0ABM8ZQS8</accession>
<gene>
    <name evidence="1" type="ORF">VST7929_00483</name>
</gene>
<reference evidence="1" key="1">
    <citation type="submission" date="2021-11" db="EMBL/GenBank/DDBJ databases">
        <authorList>
            <person name="Rodrigo-Torres L."/>
            <person name="Arahal R. D."/>
            <person name="Lucena T."/>
        </authorList>
    </citation>
    <scope>NUCLEOTIDE SEQUENCE</scope>
    <source>
        <strain evidence="1">CECT 7929</strain>
    </source>
</reference>
<proteinExistence type="predicted"/>
<keyword evidence="2" id="KW-1185">Reference proteome</keyword>
<evidence type="ECO:0000313" key="1">
    <source>
        <dbReference type="EMBL" id="CAH0532643.1"/>
    </source>
</evidence>
<dbReference type="EMBL" id="CAKLDI010000001">
    <property type="protein sequence ID" value="CAH0532643.1"/>
    <property type="molecule type" value="Genomic_DNA"/>
</dbReference>